<gene>
    <name evidence="2" type="ORF">RE6C_04394</name>
</gene>
<feature type="region of interest" description="Disordered" evidence="1">
    <location>
        <begin position="20"/>
        <end position="41"/>
    </location>
</feature>
<accession>M2ACZ8</accession>
<evidence type="ECO:0000313" key="3">
    <source>
        <dbReference type="Proteomes" id="UP000011529"/>
    </source>
</evidence>
<name>M2ACZ8_9BACT</name>
<reference evidence="2" key="2">
    <citation type="journal article" date="2013" name="Mar. Genomics">
        <title>Expression of sulfatases in Rhodopirellula baltica and the diversity of sulfatases in the genus Rhodopirellula.</title>
        <authorList>
            <person name="Wegner C.E."/>
            <person name="Richter-Heitmann T."/>
            <person name="Klindworth A."/>
            <person name="Klockow C."/>
            <person name="Richter M."/>
            <person name="Achstetter T."/>
            <person name="Glockner F.O."/>
            <person name="Harder J."/>
        </authorList>
    </citation>
    <scope>NUCLEOTIDE SEQUENCE [LARGE SCALE GENOMIC DNA]</scope>
    <source>
        <strain evidence="2">6C</strain>
    </source>
</reference>
<protein>
    <submittedName>
        <fullName evidence="2">Uncharacterized protein</fullName>
    </submittedName>
</protein>
<evidence type="ECO:0000313" key="2">
    <source>
        <dbReference type="EMBL" id="EMB14875.1"/>
    </source>
</evidence>
<keyword evidence="3" id="KW-1185">Reference proteome</keyword>
<organism evidence="2 3">
    <name type="scientific">Rhodopirellula europaea 6C</name>
    <dbReference type="NCBI Taxonomy" id="1263867"/>
    <lineage>
        <taxon>Bacteria</taxon>
        <taxon>Pseudomonadati</taxon>
        <taxon>Planctomycetota</taxon>
        <taxon>Planctomycetia</taxon>
        <taxon>Pirellulales</taxon>
        <taxon>Pirellulaceae</taxon>
        <taxon>Rhodopirellula</taxon>
    </lineage>
</organism>
<evidence type="ECO:0000256" key="1">
    <source>
        <dbReference type="SAM" id="MobiDB-lite"/>
    </source>
</evidence>
<dbReference type="Proteomes" id="UP000011529">
    <property type="component" value="Unassembled WGS sequence"/>
</dbReference>
<proteinExistence type="predicted"/>
<dbReference type="AlphaFoldDB" id="M2ACZ8"/>
<reference evidence="2" key="1">
    <citation type="submission" date="2012-11" db="EMBL/GenBank/DDBJ databases">
        <title>Permanent draft genomes of Rhodopirellula europaea strain SH398 and 6C.</title>
        <authorList>
            <person name="Richter M."/>
            <person name="Richter-Heitmann T."/>
            <person name="Frank C."/>
            <person name="Harder J."/>
            <person name="Glockner F.O."/>
        </authorList>
    </citation>
    <scope>NUCLEOTIDE SEQUENCE</scope>
    <source>
        <strain evidence="2">6C</strain>
    </source>
</reference>
<dbReference type="EMBL" id="ANMO01000205">
    <property type="protein sequence ID" value="EMB14875.1"/>
    <property type="molecule type" value="Genomic_DNA"/>
</dbReference>
<dbReference type="PATRIC" id="fig|1263867.3.peg.4708"/>
<comment type="caution">
    <text evidence="2">The sequence shown here is derived from an EMBL/GenBank/DDBJ whole genome shotgun (WGS) entry which is preliminary data.</text>
</comment>
<sequence>MRRLSHFLFHVASFVAVQNASPSRSSSPLFKMPGGEWRGVD</sequence>